<keyword evidence="2 8" id="KW-0808">Transferase</keyword>
<organism evidence="8 9">
    <name type="scientific">Paenibacillus albicereus</name>
    <dbReference type="NCBI Taxonomy" id="2726185"/>
    <lineage>
        <taxon>Bacteria</taxon>
        <taxon>Bacillati</taxon>
        <taxon>Bacillota</taxon>
        <taxon>Bacilli</taxon>
        <taxon>Bacillales</taxon>
        <taxon>Paenibacillaceae</taxon>
        <taxon>Paenibacillus</taxon>
    </lineage>
</organism>
<dbReference type="InterPro" id="IPR033432">
    <property type="entry name" value="GH94_catalytic"/>
</dbReference>
<dbReference type="InterPro" id="IPR019282">
    <property type="entry name" value="Glycoamylase-like_cons_dom"/>
</dbReference>
<dbReference type="Pfam" id="PF17167">
    <property type="entry name" value="Glyco_hydro_94"/>
    <property type="match status" value="1"/>
</dbReference>
<dbReference type="SUPFAM" id="SSF48208">
    <property type="entry name" value="Six-hairpin glycosidases"/>
    <property type="match status" value="1"/>
</dbReference>
<dbReference type="Proteomes" id="UP000502136">
    <property type="component" value="Chromosome"/>
</dbReference>
<dbReference type="PANTHER" id="PTHR37469:SF2">
    <property type="entry name" value="CELLOBIONIC ACID PHOSPHORYLASE"/>
    <property type="match status" value="1"/>
</dbReference>
<evidence type="ECO:0000313" key="9">
    <source>
        <dbReference type="Proteomes" id="UP000502136"/>
    </source>
</evidence>
<dbReference type="InterPro" id="IPR010383">
    <property type="entry name" value="Glyco_hydrolase_94_b-supersand"/>
</dbReference>
<dbReference type="KEGG" id="palr:HGI30_07365"/>
<keyword evidence="1" id="KW-0328">Glycosyltransferase</keyword>
<name>A0A6H2H4I7_9BACL</name>
<dbReference type="GO" id="GO:0005975">
    <property type="term" value="P:carbohydrate metabolic process"/>
    <property type="evidence" value="ECO:0007669"/>
    <property type="project" value="InterPro"/>
</dbReference>
<feature type="transmembrane region" description="Helical" evidence="4">
    <location>
        <begin position="476"/>
        <end position="495"/>
    </location>
</feature>
<evidence type="ECO:0000259" key="5">
    <source>
        <dbReference type="Pfam" id="PF06165"/>
    </source>
</evidence>
<sequence length="2814" mass="309404">MDLIIKAARELALTHDTARGRSPVRQRKALGRQLASMTGFADRLRASGEDGCVQPAAEWLLDHAEFIQEQGYHAEQELRQGGLSRLPWIRRSGHTRAEAVCDGYLDAVSGQYDPASFRTYLDAYQDASVLSIAETWALPLALRCCLFRRLSEVFREVEQRHDACMAAERILRAALSATGRPDPLTVTEALDRAGRDIALSGAVVAQLVSRLREWADDSEEVRRWLLLRLDNGSDSLARLNAFETRLQASYQMQAGRLIGSLRAAERTPWERLLEELSVTERVLRGEASGMYPRLDAESRATLRGAAARTAARLGLPEKLVAEHAVRLAGEALAQAQEQPAGAGLELQALGRPAGRDGAGPATAGGGRLPADDAPHEPSGAEAPPASAAQLGRQEDPAAGLPPRAAYSAYYLLEPEGRHRLCSEICSSVRSRRLPETGLLRRRSAVYLALLAGLFAVCAAVLLLLVRGASMEAWTAWTWLGAALLLLLPASEWAVTLLHGTIGRTMPTRPLLRYDFAEGVAEGASTLIVIPVIWSTREEVRQLARRLELHYLANRDDRFHFALLGDFPDAGEEHADEDAGLVELAAGEIRRLNRKYGRAGGTTFHLLQRRRVWNEAEGVWMGWERKRGKVVELARLLAGEDGTTYAYRESDASVYGRIAYVITLDADTQLPIGSAQRMVGTMHLPYNAPRLNAAGTRVKEGYAVLQPRVAISSDSASSSRLAALWAGTPGIDPYAFAVSDPYQDGVGEGIFTGKGIFHAGLFRRLLSDRIPDNTVLSHDLLEGGFLRGGLLSDIELVDSHPASLRAWQLRLHRWVRGDWQLLCWLKRQVRDCAGTPRPVDLGPITRWQIVDNLRRSLAPPALYLIALLAPLLSAGSRAALLAAALLTALLPVLQALAAPAYVLRHPGRLGAAVLQSALLLVLLPYQTALMADAIARTLYRTGISRRRLLEWKSAADIERASDRRLLAFRASGSLLALLVPAVAWLAAAPAGLLALSAALAAAWLAAPLAALLLNGRPSEQQPRLQAEDRQELRALAASIWSYYADFAGEEDHWLPPDNVQLEPDRGVARRTSPTNIGLMLACTVTARDFGFISSGEMVERMSRTMDSLERMERWHGHLFNWYDTSTLQPLHPRYVSTVDSGNLVAYLIAAKAGVEEYASRESGPWTEQGARLAERLDAFAAQTDFRPLYNSEAQLLALGYHADQDRRDDILYDLLASEARQASFLAIAQGQLPASHWFRLGRSLTVVGRRPALLSWSGTMFEYLMPALLMRTYRGSLWDSTYRAVVQRQKDYARAKDVPYGISESGYYAFDYDMNYQYRAFGVPGLGFQRGLDKELVLAPYAAVMALPWDPVEGMDNLKRFERMGARGKYGFYEAVDLQPSRLPDGDGFRVVHSFMAHHQGMSLMTLGNLLLDDSMVDRFHADPRVQAAELLLQERLPDKATVIAPQALRSGASRTAPAEESRGARTFEHPVTAVPEVCVLSNGSFTSFVTADGSGQLRSDGLSFTRWREDALEPAYGPAVYIRDLSGGLFWSPSFYPVGSEGSGASASFRLDRAEFKRSEGGVSCEMAIVVAPEHAAEIRTLTLENASRETRLLEVTTYVELALAPPSVDDAHPAFSKLFVQTSRDDASGALLAWRRPRSQEEKPLWAVHLLHAGPEAVGPGEYETDRAKFIGRGHSLADPRCADEKLGGSTGAVLDPAFVMRRKLRLEPGGRTVLTAVSGLASSRGEALQLVRELLAPGKPEAAFELAWTLSAIALRQHRLDGAEAAAMQQLAGRILYAPPHAKERAEAIRRNRLGQPGLWPLGLSGDLPIVLLRIEDVADMPFATRLVNGHGYLRRLGIAFDLVLLNESGEGYQQELQDALQLAVQAAVSYPPYTVGGGLFPIASSRLAEEQLLLLETAARVRLRADGPSLGAQLRVVLSEAERKNDSNRDLLMEGTGQASSSEIERDVVGLPPDAFALQLVDWDKSALATRKRTGIAAQPLEPEEELLFFNGWGGFRPDGGNYVIRLRPGQPLPVPWSNVIANPRFGTLVTERGTGYSWFSNSREFKLTPWSNDPVVDPAGELVYVRDEDSGKFWTASPAPGEEREFRIEHGRGYTRLLTRMEGLTQEASVAVHPQDPVKVTELRLRNDSDRPRRLSATAYCAWVLGVSADGVRAVATEWDAEAEALLARNAYQETFREAEAFLMVTADEARSGAMQASHASDRREFIGRGHGPYCPAGMGQPSLGGRSGTAADSCGVVRRELVLAPGEERRLYVVLGAGGTREEALALARKYASPEACASVLPASEAHWQELLGGIEVKTPDKEMDLLLNGWLLYQALSCRVWARTAFFQAGGAYGFRDQLQDSLSLLHARPDLTRRQLLLNASHQYQEGDVQHWWHEETHKGIRTKYTDDLLWLPYASARYAVFTDDWDVFGEKAPYLTSAPLTAEEHERYEATVLSGEEGTLYEHCVRSIEKGLTAGRHGIPLMGIGDWNDGMNSIGDEGRGESVWLGWFLCVVLEKFAPVCLRMGDEVRAAHYRKERERIMAAINEHAWDGEWYRRACTDEGVWIGTNEARECRIDAIAQSWSVISGGAPPERARKAMGSFDRELVDRGLMLARLLTPAFDKTEPTPGYIQGYPPGLRENGAQYTHGVIWSIVAWSELGEGGKAAELFRLLNPVHHAKSTGDVLRYGGEPYVMAADVYTTDTYGGKAGWTWYTGASGWMYQAGLEWILGLSREGGELIVRPRIPAEWPSYAIRYRNGSTQLEIRVLNPHRLRASEAVVVRSGGSPGEAAGEGEAARIPLPEDGGVHRVTLVLERRVTESDMATVHKN</sequence>
<keyword evidence="4" id="KW-0812">Transmembrane</keyword>
<dbReference type="CDD" id="cd11753">
    <property type="entry name" value="GH94N_ChvB_NdvB_2_like"/>
    <property type="match status" value="1"/>
</dbReference>
<feature type="compositionally biased region" description="Low complexity" evidence="3">
    <location>
        <begin position="376"/>
        <end position="388"/>
    </location>
</feature>
<dbReference type="Pfam" id="PF06165">
    <property type="entry name" value="GH94_b-supersand"/>
    <property type="match status" value="2"/>
</dbReference>
<dbReference type="CDD" id="cd11756">
    <property type="entry name" value="GH94N_ChvB_NdvB_1_like"/>
    <property type="match status" value="1"/>
</dbReference>
<evidence type="ECO:0000256" key="3">
    <source>
        <dbReference type="SAM" id="MobiDB-lite"/>
    </source>
</evidence>
<evidence type="ECO:0000256" key="4">
    <source>
        <dbReference type="SAM" id="Phobius"/>
    </source>
</evidence>
<dbReference type="InterPro" id="IPR037824">
    <property type="entry name" value="GH94N_2_NdvB"/>
</dbReference>
<dbReference type="Gene3D" id="2.60.420.10">
    <property type="entry name" value="Maltose phosphorylase, domain 3"/>
    <property type="match status" value="1"/>
</dbReference>
<feature type="transmembrane region" description="Helical" evidence="4">
    <location>
        <begin position="912"/>
        <end position="938"/>
    </location>
</feature>
<reference evidence="8 9" key="1">
    <citation type="submission" date="2020-04" db="EMBL/GenBank/DDBJ databases">
        <title>Novel Paenibacillus strain UniB2 isolated from commercial digestive syrup.</title>
        <authorList>
            <person name="Thorat V."/>
            <person name="Kirdat K."/>
            <person name="Tiwarekar B."/>
            <person name="Yadav A."/>
        </authorList>
    </citation>
    <scope>NUCLEOTIDE SEQUENCE [LARGE SCALE GENOMIC DNA]</scope>
    <source>
        <strain evidence="8 9">UniB2</strain>
    </source>
</reference>
<proteinExistence type="predicted"/>
<dbReference type="Gene3D" id="2.70.98.40">
    <property type="entry name" value="Glycoside hydrolase, family 65, N-terminal domain"/>
    <property type="match status" value="2"/>
</dbReference>
<dbReference type="Gene3D" id="1.50.10.140">
    <property type="match status" value="1"/>
</dbReference>
<evidence type="ECO:0000256" key="2">
    <source>
        <dbReference type="ARBA" id="ARBA00022679"/>
    </source>
</evidence>
<dbReference type="SUPFAM" id="SSF74650">
    <property type="entry name" value="Galactose mutarotase-like"/>
    <property type="match status" value="2"/>
</dbReference>
<feature type="domain" description="Glycosyl hydrolase 94 supersandwich" evidence="5">
    <location>
        <begin position="2005"/>
        <end position="2278"/>
    </location>
</feature>
<dbReference type="InterPro" id="IPR011013">
    <property type="entry name" value="Gal_mutarotase_sf_dom"/>
</dbReference>
<dbReference type="InterPro" id="IPR037018">
    <property type="entry name" value="GH65_N"/>
</dbReference>
<dbReference type="GO" id="GO:0030246">
    <property type="term" value="F:carbohydrate binding"/>
    <property type="evidence" value="ECO:0007669"/>
    <property type="project" value="InterPro"/>
</dbReference>
<feature type="region of interest" description="Disordered" evidence="3">
    <location>
        <begin position="350"/>
        <end position="396"/>
    </location>
</feature>
<protein>
    <submittedName>
        <fullName evidence="8">Glycosyl transferase family 36</fullName>
    </submittedName>
</protein>
<dbReference type="Gene3D" id="1.50.10.10">
    <property type="match status" value="1"/>
</dbReference>
<feature type="transmembrane region" description="Helical" evidence="4">
    <location>
        <begin position="965"/>
        <end position="985"/>
    </location>
</feature>
<dbReference type="InterPro" id="IPR052047">
    <property type="entry name" value="GH94_Enzymes"/>
</dbReference>
<feature type="domain" description="Glycosyl hydrolase 94 supersandwich" evidence="5">
    <location>
        <begin position="1465"/>
        <end position="1736"/>
    </location>
</feature>
<dbReference type="InterPro" id="IPR008928">
    <property type="entry name" value="6-hairpin_glycosidase_sf"/>
</dbReference>
<evidence type="ECO:0000256" key="1">
    <source>
        <dbReference type="ARBA" id="ARBA00022676"/>
    </source>
</evidence>
<evidence type="ECO:0000313" key="8">
    <source>
        <dbReference type="EMBL" id="QJC54258.1"/>
    </source>
</evidence>
<dbReference type="InterPro" id="IPR037820">
    <property type="entry name" value="GH94N_NdvB"/>
</dbReference>
<feature type="transmembrane region" description="Helical" evidence="4">
    <location>
        <begin position="861"/>
        <end position="892"/>
    </location>
</feature>
<dbReference type="InterPro" id="IPR012341">
    <property type="entry name" value="6hp_glycosidase-like_sf"/>
</dbReference>
<dbReference type="PANTHER" id="PTHR37469">
    <property type="entry name" value="CELLOBIONIC ACID PHOSPHORYLASE-RELATED"/>
    <property type="match status" value="1"/>
</dbReference>
<gene>
    <name evidence="8" type="ORF">HGI30_07365</name>
</gene>
<dbReference type="EMBL" id="CP051428">
    <property type="protein sequence ID" value="QJC54258.1"/>
    <property type="molecule type" value="Genomic_DNA"/>
</dbReference>
<dbReference type="GO" id="GO:0016757">
    <property type="term" value="F:glycosyltransferase activity"/>
    <property type="evidence" value="ECO:0007669"/>
    <property type="project" value="UniProtKB-KW"/>
</dbReference>
<evidence type="ECO:0000259" key="7">
    <source>
        <dbReference type="Pfam" id="PF17167"/>
    </source>
</evidence>
<feature type="transmembrane region" description="Helical" evidence="4">
    <location>
        <begin position="444"/>
        <end position="464"/>
    </location>
</feature>
<feature type="domain" description="Glycosyl hydrolase 94 catalytic" evidence="7">
    <location>
        <begin position="2292"/>
        <end position="2716"/>
    </location>
</feature>
<keyword evidence="4" id="KW-0472">Membrane</keyword>
<dbReference type="SMART" id="SM01068">
    <property type="entry name" value="CBM_X"/>
    <property type="match status" value="2"/>
</dbReference>
<dbReference type="Pfam" id="PF10091">
    <property type="entry name" value="Glycoamylase"/>
    <property type="match status" value="1"/>
</dbReference>
<evidence type="ECO:0000259" key="6">
    <source>
        <dbReference type="Pfam" id="PF10091"/>
    </source>
</evidence>
<keyword evidence="9" id="KW-1185">Reference proteome</keyword>
<accession>A0A6H2H4I7</accession>
<keyword evidence="4" id="KW-1133">Transmembrane helix</keyword>
<feature type="domain" description="Glycoamylase-like" evidence="6">
    <location>
        <begin position="1214"/>
        <end position="1420"/>
    </location>
</feature>